<organism evidence="1 3">
    <name type="scientific">Phytophthora rubi</name>
    <dbReference type="NCBI Taxonomy" id="129364"/>
    <lineage>
        <taxon>Eukaryota</taxon>
        <taxon>Sar</taxon>
        <taxon>Stramenopiles</taxon>
        <taxon>Oomycota</taxon>
        <taxon>Peronosporomycetes</taxon>
        <taxon>Peronosporales</taxon>
        <taxon>Peronosporaceae</taxon>
        <taxon>Phytophthora</taxon>
    </lineage>
</organism>
<proteinExistence type="predicted"/>
<keyword evidence="4" id="KW-1185">Reference proteome</keyword>
<evidence type="ECO:0000313" key="4">
    <source>
        <dbReference type="Proteomes" id="UP000434957"/>
    </source>
</evidence>
<dbReference type="Proteomes" id="UP000429607">
    <property type="component" value="Unassembled WGS sequence"/>
</dbReference>
<accession>A0A6A3I0U4</accession>
<comment type="caution">
    <text evidence="1">The sequence shown here is derived from an EMBL/GenBank/DDBJ whole genome shotgun (WGS) entry which is preliminary data.</text>
</comment>
<evidence type="ECO:0000313" key="1">
    <source>
        <dbReference type="EMBL" id="KAE8975830.1"/>
    </source>
</evidence>
<evidence type="ECO:0008006" key="5">
    <source>
        <dbReference type="Google" id="ProtNLM"/>
    </source>
</evidence>
<reference evidence="1 3" key="1">
    <citation type="submission" date="2018-09" db="EMBL/GenBank/DDBJ databases">
        <title>Genomic investigation of the strawberry pathogen Phytophthora fragariae indicates pathogenicity is determined by transcriptional variation in three key races.</title>
        <authorList>
            <person name="Adams T.M."/>
            <person name="Armitage A.D."/>
            <person name="Sobczyk M.K."/>
            <person name="Bates H.J."/>
            <person name="Dunwell J.M."/>
            <person name="Nellist C.F."/>
            <person name="Harrison R.J."/>
        </authorList>
    </citation>
    <scope>NUCLEOTIDE SEQUENCE [LARGE SCALE GENOMIC DNA]</scope>
    <source>
        <strain evidence="1 3">SCRP249</strain>
        <strain evidence="2 4">SCRP333</strain>
    </source>
</reference>
<protein>
    <recommendedName>
        <fullName evidence="5">Endonuclease/exonuclease/phosphatase domain-containing protein</fullName>
    </recommendedName>
</protein>
<dbReference type="EMBL" id="QXFV01003544">
    <property type="protein sequence ID" value="KAE8975830.1"/>
    <property type="molecule type" value="Genomic_DNA"/>
</dbReference>
<sequence>MASFKRRQAHGNFDIVLLQETHVSEETAPVLTREHAQQWGYRVGMGCPTLSLWSGEDKSKAGVGVLVHPNGRFQQLKPVLEKHWSPNFMAVSVVMDGMEVYVANIYAPVDRELREQY</sequence>
<dbReference type="AlphaFoldDB" id="A0A6A3I0U4"/>
<name>A0A6A3I0U4_9STRA</name>
<dbReference type="EMBL" id="QXFT01003515">
    <property type="protein sequence ID" value="KAE9285059.1"/>
    <property type="molecule type" value="Genomic_DNA"/>
</dbReference>
<evidence type="ECO:0000313" key="3">
    <source>
        <dbReference type="Proteomes" id="UP000429607"/>
    </source>
</evidence>
<dbReference type="SUPFAM" id="SSF56219">
    <property type="entry name" value="DNase I-like"/>
    <property type="match status" value="1"/>
</dbReference>
<dbReference type="Proteomes" id="UP000434957">
    <property type="component" value="Unassembled WGS sequence"/>
</dbReference>
<dbReference type="Gene3D" id="3.60.10.10">
    <property type="entry name" value="Endonuclease/exonuclease/phosphatase"/>
    <property type="match status" value="1"/>
</dbReference>
<gene>
    <name evidence="1" type="ORF">PR001_g25590</name>
    <name evidence="2" type="ORF">PR003_g26689</name>
</gene>
<evidence type="ECO:0000313" key="2">
    <source>
        <dbReference type="EMBL" id="KAE9285059.1"/>
    </source>
</evidence>
<dbReference type="InterPro" id="IPR036691">
    <property type="entry name" value="Endo/exonu/phosph_ase_sf"/>
</dbReference>